<dbReference type="Pfam" id="PF00497">
    <property type="entry name" value="SBP_bac_3"/>
    <property type="match status" value="1"/>
</dbReference>
<feature type="domain" description="Solute-binding protein family 3/N-terminal" evidence="3">
    <location>
        <begin position="33"/>
        <end position="249"/>
    </location>
</feature>
<dbReference type="SMART" id="SM00079">
    <property type="entry name" value="PBPe"/>
    <property type="match status" value="1"/>
</dbReference>
<sequence>MKLKSLYPLVLAALAFGGQASARDLATVKKSGKLIVATEPTYPPFTYTQGKKVVGFEAELAELLAKQLGVKVEWKTSSFDTLLIGLGQGRYDMVIASHGITPERQKAVDFSSPHYCSGGVLVSKSGGPKTLTDMKGKKLAVQLGTTYATRARSLPGLGKIQTYPNNTDALQALMAGRTDAYLTDRFVALEARKKMGGKLQIGSLVFQEKIGIAFQKGNKTLLAGVNSALKKAQADGSYEKLSEKYFGEDIRCR</sequence>
<dbReference type="CDD" id="cd13530">
    <property type="entry name" value="PBP2_peptides_like"/>
    <property type="match status" value="1"/>
</dbReference>
<dbReference type="STRING" id="1288484.GCA_000348665_02694"/>
<protein>
    <submittedName>
        <fullName evidence="5">Amino acid ABC transporter substrate-binding protein</fullName>
    </submittedName>
</protein>
<dbReference type="InterPro" id="IPR001638">
    <property type="entry name" value="Solute-binding_3/MltF_N"/>
</dbReference>
<evidence type="ECO:0000259" key="4">
    <source>
        <dbReference type="SMART" id="SM00079"/>
    </source>
</evidence>
<dbReference type="Proteomes" id="UP000253744">
    <property type="component" value="Chromosome"/>
</dbReference>
<dbReference type="AlphaFoldDB" id="A0A345IIM9"/>
<dbReference type="EMBL" id="CP031158">
    <property type="protein sequence ID" value="AXG99551.1"/>
    <property type="molecule type" value="Genomic_DNA"/>
</dbReference>
<feature type="chain" id="PRO_5016914987" evidence="2">
    <location>
        <begin position="23"/>
        <end position="253"/>
    </location>
</feature>
<reference evidence="5 6" key="1">
    <citation type="submission" date="2018-07" db="EMBL/GenBank/DDBJ databases">
        <title>Complete Genome and Methylome Analysis of Deinococcus wulumuqiensis NEB 479.</title>
        <authorList>
            <person name="Fomenkov A."/>
            <person name="Luyten Y."/>
            <person name="Vincze T."/>
            <person name="Anton B.P."/>
            <person name="Clark T."/>
            <person name="Roberts R.J."/>
            <person name="Morgan R.D."/>
        </authorList>
    </citation>
    <scope>NUCLEOTIDE SEQUENCE [LARGE SCALE GENOMIC DNA]</scope>
    <source>
        <strain evidence="5 6">NEB 479</strain>
    </source>
</reference>
<dbReference type="RefSeq" id="WP_114672351.1">
    <property type="nucleotide sequence ID" value="NZ_CP031158.1"/>
</dbReference>
<dbReference type="PANTHER" id="PTHR35936">
    <property type="entry name" value="MEMBRANE-BOUND LYTIC MUREIN TRANSGLYCOSYLASE F"/>
    <property type="match status" value="1"/>
</dbReference>
<keyword evidence="1 2" id="KW-0732">Signal</keyword>
<accession>A0A345IIM9</accession>
<name>A0A345IIM9_9DEIO</name>
<feature type="domain" description="Ionotropic glutamate receptor C-terminal" evidence="4">
    <location>
        <begin position="33"/>
        <end position="248"/>
    </location>
</feature>
<evidence type="ECO:0000313" key="5">
    <source>
        <dbReference type="EMBL" id="AXG99551.1"/>
    </source>
</evidence>
<evidence type="ECO:0000313" key="6">
    <source>
        <dbReference type="Proteomes" id="UP000253744"/>
    </source>
</evidence>
<gene>
    <name evidence="5" type="ORF">DVJ83_10925</name>
</gene>
<dbReference type="SUPFAM" id="SSF53850">
    <property type="entry name" value="Periplasmic binding protein-like II"/>
    <property type="match status" value="1"/>
</dbReference>
<evidence type="ECO:0000256" key="1">
    <source>
        <dbReference type="ARBA" id="ARBA00022729"/>
    </source>
</evidence>
<dbReference type="Gene3D" id="3.40.190.10">
    <property type="entry name" value="Periplasmic binding protein-like II"/>
    <property type="match status" value="2"/>
</dbReference>
<dbReference type="PANTHER" id="PTHR35936:SF19">
    <property type="entry name" value="AMINO-ACID-BINDING PROTEIN YXEM-RELATED"/>
    <property type="match status" value="1"/>
</dbReference>
<evidence type="ECO:0000259" key="3">
    <source>
        <dbReference type="SMART" id="SM00062"/>
    </source>
</evidence>
<evidence type="ECO:0000256" key="2">
    <source>
        <dbReference type="SAM" id="SignalP"/>
    </source>
</evidence>
<dbReference type="GO" id="GO:0016020">
    <property type="term" value="C:membrane"/>
    <property type="evidence" value="ECO:0007669"/>
    <property type="project" value="InterPro"/>
</dbReference>
<organism evidence="5 6">
    <name type="scientific">Deinococcus wulumuqiensis</name>
    <dbReference type="NCBI Taxonomy" id="980427"/>
    <lineage>
        <taxon>Bacteria</taxon>
        <taxon>Thermotogati</taxon>
        <taxon>Deinococcota</taxon>
        <taxon>Deinococci</taxon>
        <taxon>Deinococcales</taxon>
        <taxon>Deinococcaceae</taxon>
        <taxon>Deinococcus</taxon>
    </lineage>
</organism>
<dbReference type="KEGG" id="dwu:DVJ83_10925"/>
<dbReference type="InterPro" id="IPR001320">
    <property type="entry name" value="Iontro_rcpt_C"/>
</dbReference>
<proteinExistence type="predicted"/>
<feature type="signal peptide" evidence="2">
    <location>
        <begin position="1"/>
        <end position="22"/>
    </location>
</feature>
<dbReference type="SMART" id="SM00062">
    <property type="entry name" value="PBPb"/>
    <property type="match status" value="1"/>
</dbReference>
<dbReference type="GO" id="GO:0015276">
    <property type="term" value="F:ligand-gated monoatomic ion channel activity"/>
    <property type="evidence" value="ECO:0007669"/>
    <property type="project" value="InterPro"/>
</dbReference>